<evidence type="ECO:0000256" key="1">
    <source>
        <dbReference type="SAM" id="MobiDB-lite"/>
    </source>
</evidence>
<evidence type="ECO:0000313" key="2">
    <source>
        <dbReference type="EMBL" id="MBB3773101.1"/>
    </source>
</evidence>
<proteinExistence type="predicted"/>
<reference evidence="2 3" key="1">
    <citation type="submission" date="2020-08" db="EMBL/GenBank/DDBJ databases">
        <title>Genomic Encyclopedia of Type Strains, Phase IV (KMG-IV): sequencing the most valuable type-strain genomes for metagenomic binning, comparative biology and taxonomic classification.</title>
        <authorList>
            <person name="Goeker M."/>
        </authorList>
    </citation>
    <scope>NUCLEOTIDE SEQUENCE [LARGE SCALE GENOMIC DNA]</scope>
    <source>
        <strain evidence="2 3">DSM 5895</strain>
    </source>
</reference>
<dbReference type="RefSeq" id="WP_246340271.1">
    <property type="nucleotide sequence ID" value="NZ_JACICD010000008.1"/>
</dbReference>
<protein>
    <submittedName>
        <fullName evidence="2">Uncharacterized protein</fullName>
    </submittedName>
</protein>
<dbReference type="AlphaFoldDB" id="A0A839ZE62"/>
<evidence type="ECO:0000313" key="3">
    <source>
        <dbReference type="Proteomes" id="UP000533469"/>
    </source>
</evidence>
<organism evidence="2 3">
    <name type="scientific">Ancylobacter tetraedralis</name>
    <dbReference type="NCBI Taxonomy" id="217068"/>
    <lineage>
        <taxon>Bacteria</taxon>
        <taxon>Pseudomonadati</taxon>
        <taxon>Pseudomonadota</taxon>
        <taxon>Alphaproteobacteria</taxon>
        <taxon>Hyphomicrobiales</taxon>
        <taxon>Xanthobacteraceae</taxon>
        <taxon>Ancylobacter</taxon>
    </lineage>
</organism>
<name>A0A839ZE62_9HYPH</name>
<dbReference type="EMBL" id="JACICD010000008">
    <property type="protein sequence ID" value="MBB3773101.1"/>
    <property type="molecule type" value="Genomic_DNA"/>
</dbReference>
<accession>A0A839ZE62</accession>
<gene>
    <name evidence="2" type="ORF">FHS55_003732</name>
</gene>
<comment type="caution">
    <text evidence="2">The sequence shown here is derived from an EMBL/GenBank/DDBJ whole genome shotgun (WGS) entry which is preliminary data.</text>
</comment>
<dbReference type="Proteomes" id="UP000533469">
    <property type="component" value="Unassembled WGS sequence"/>
</dbReference>
<keyword evidence="3" id="KW-1185">Reference proteome</keyword>
<sequence>MHAFATMAGRMAGKSSLYLLGAASGFAVAIPLTAAAVGAGASAWSNPIVAGLHGPAAVLQAPMVNRAAKGSRLDIRIPSAPGGSSMVARSDLAAGVVQTSGPAPMAGATADATGQPMPRPRAMQAPRGCLSSIGVTRSNLVTDETVVCVADASIINSIQ</sequence>
<feature type="region of interest" description="Disordered" evidence="1">
    <location>
        <begin position="103"/>
        <end position="124"/>
    </location>
</feature>